<dbReference type="PANTHER" id="PTHR22855:SF13">
    <property type="entry name" value="METHYLCROTONOYL-COA CARBOXYLASE BETA CHAIN, MITOCHONDRIAL"/>
    <property type="match status" value="1"/>
</dbReference>
<sequence length="209" mass="23117">MPPFLFSCGLKPRRFNAALGQINKYFGTVIGSQPDRSDPSFKENEEQMLMVVNKLKETVSKIIKGGNEKAIQNHISKGKILPRERVNLLLDPGTSFLELSQLAAHNMYDDFIPAAGIITGIGKVQGRECMIIANDATVKGGTYYPMTVKKHIRGQEIAEENNLPCIYLVDSGGANLPHQADVFPDKFHFGRCFYNQANMSAKGISQVLN</sequence>
<dbReference type="InterPro" id="IPR045190">
    <property type="entry name" value="MCCB/AccD1-like"/>
</dbReference>
<comment type="similarity">
    <text evidence="1">Belongs to the AccD/PCCB family.</text>
</comment>
<dbReference type="EC" id="6.4.1.4" evidence="3"/>
<dbReference type="InterPro" id="IPR011762">
    <property type="entry name" value="COA_CT_N"/>
</dbReference>
<evidence type="ECO:0000256" key="5">
    <source>
        <dbReference type="ARBA" id="ARBA00031237"/>
    </source>
</evidence>
<name>A0AAN8Q3Q6_POLSC</name>
<dbReference type="GO" id="GO:0004485">
    <property type="term" value="F:methylcrotonoyl-CoA carboxylase activity"/>
    <property type="evidence" value="ECO:0007669"/>
    <property type="project" value="UniProtKB-EC"/>
</dbReference>
<organism evidence="9 10">
    <name type="scientific">Polyplax serrata</name>
    <name type="common">Common mouse louse</name>
    <dbReference type="NCBI Taxonomy" id="468196"/>
    <lineage>
        <taxon>Eukaryota</taxon>
        <taxon>Metazoa</taxon>
        <taxon>Ecdysozoa</taxon>
        <taxon>Arthropoda</taxon>
        <taxon>Hexapoda</taxon>
        <taxon>Insecta</taxon>
        <taxon>Pterygota</taxon>
        <taxon>Neoptera</taxon>
        <taxon>Paraneoptera</taxon>
        <taxon>Psocodea</taxon>
        <taxon>Troctomorpha</taxon>
        <taxon>Phthiraptera</taxon>
        <taxon>Anoplura</taxon>
        <taxon>Polyplacidae</taxon>
        <taxon>Polyplax</taxon>
    </lineage>
</organism>
<proteinExistence type="inferred from homology"/>
<evidence type="ECO:0000313" key="10">
    <source>
        <dbReference type="Proteomes" id="UP001372834"/>
    </source>
</evidence>
<protein>
    <recommendedName>
        <fullName evidence="3">methylcrotonoyl-CoA carboxylase</fullName>
        <ecNumber evidence="3">6.4.1.4</ecNumber>
    </recommendedName>
    <alternativeName>
        <fullName evidence="6">3-methylcrotonyl-CoA carboxylase 2</fullName>
    </alternativeName>
    <alternativeName>
        <fullName evidence="4">3-methylcrotonyl-CoA carboxylase non-biotin-containing subunit</fullName>
    </alternativeName>
    <alternativeName>
        <fullName evidence="5">3-methylcrotonyl-CoA:carbon dioxide ligase subunit beta</fullName>
    </alternativeName>
</protein>
<dbReference type="GO" id="GO:0006552">
    <property type="term" value="P:L-leucine catabolic process"/>
    <property type="evidence" value="ECO:0007669"/>
    <property type="project" value="TreeGrafter"/>
</dbReference>
<dbReference type="PROSITE" id="PS50980">
    <property type="entry name" value="COA_CT_NTER"/>
    <property type="match status" value="1"/>
</dbReference>
<accession>A0AAN8Q3Q6</accession>
<evidence type="ECO:0000259" key="8">
    <source>
        <dbReference type="PROSITE" id="PS50980"/>
    </source>
</evidence>
<feature type="domain" description="CoA carboxyltransferase N-terminal" evidence="8">
    <location>
        <begin position="48"/>
        <end position="209"/>
    </location>
</feature>
<evidence type="ECO:0000256" key="7">
    <source>
        <dbReference type="ARBA" id="ARBA00052347"/>
    </source>
</evidence>
<evidence type="ECO:0000256" key="1">
    <source>
        <dbReference type="ARBA" id="ARBA00006102"/>
    </source>
</evidence>
<comment type="caution">
    <text evidence="9">The sequence shown here is derived from an EMBL/GenBank/DDBJ whole genome shotgun (WGS) entry which is preliminary data.</text>
</comment>
<evidence type="ECO:0000256" key="2">
    <source>
        <dbReference type="ARBA" id="ARBA00025711"/>
    </source>
</evidence>
<evidence type="ECO:0000313" key="9">
    <source>
        <dbReference type="EMBL" id="KAK6634720.1"/>
    </source>
</evidence>
<gene>
    <name evidence="9" type="primary">MCCC2_2</name>
    <name evidence="9" type="ORF">RUM43_012122</name>
</gene>
<dbReference type="Pfam" id="PF01039">
    <property type="entry name" value="Carboxyl_trans"/>
    <property type="match status" value="1"/>
</dbReference>
<dbReference type="PANTHER" id="PTHR22855">
    <property type="entry name" value="ACETYL, PROPIONYL, PYRUVATE, AND GLUTACONYL CARBOXYLASE-RELATED"/>
    <property type="match status" value="1"/>
</dbReference>
<dbReference type="SUPFAM" id="SSF52096">
    <property type="entry name" value="ClpP/crotonase"/>
    <property type="match status" value="1"/>
</dbReference>
<dbReference type="EMBL" id="JAWJWE010000005">
    <property type="protein sequence ID" value="KAK6634720.1"/>
    <property type="molecule type" value="Genomic_DNA"/>
</dbReference>
<evidence type="ECO:0000256" key="3">
    <source>
        <dbReference type="ARBA" id="ARBA00026116"/>
    </source>
</evidence>
<comment type="catalytic activity">
    <reaction evidence="7">
        <text>3-methylbut-2-enoyl-CoA + hydrogencarbonate + ATP = 3-methyl-(2E)-glutaconyl-CoA + ADP + phosphate + H(+)</text>
        <dbReference type="Rhea" id="RHEA:13589"/>
        <dbReference type="ChEBI" id="CHEBI:15378"/>
        <dbReference type="ChEBI" id="CHEBI:17544"/>
        <dbReference type="ChEBI" id="CHEBI:30616"/>
        <dbReference type="ChEBI" id="CHEBI:43474"/>
        <dbReference type="ChEBI" id="CHEBI:57344"/>
        <dbReference type="ChEBI" id="CHEBI:57346"/>
        <dbReference type="ChEBI" id="CHEBI:456216"/>
        <dbReference type="EC" id="6.4.1.4"/>
    </reaction>
</comment>
<dbReference type="AlphaFoldDB" id="A0AAN8Q3Q6"/>
<dbReference type="Proteomes" id="UP001372834">
    <property type="component" value="Unassembled WGS sequence"/>
</dbReference>
<reference evidence="9 10" key="1">
    <citation type="submission" date="2023-10" db="EMBL/GenBank/DDBJ databases">
        <title>Genomes of two closely related lineages of the louse Polyplax serrata with different host specificities.</title>
        <authorList>
            <person name="Martinu J."/>
            <person name="Tarabai H."/>
            <person name="Stefka J."/>
            <person name="Hypsa V."/>
        </authorList>
    </citation>
    <scope>NUCLEOTIDE SEQUENCE [LARGE SCALE GENOMIC DNA]</scope>
    <source>
        <strain evidence="9">HR10_N</strain>
    </source>
</reference>
<dbReference type="Gene3D" id="3.90.226.10">
    <property type="entry name" value="2-enoyl-CoA Hydratase, Chain A, domain 1"/>
    <property type="match status" value="1"/>
</dbReference>
<dbReference type="InterPro" id="IPR029045">
    <property type="entry name" value="ClpP/crotonase-like_dom_sf"/>
</dbReference>
<dbReference type="GO" id="GO:1905202">
    <property type="term" value="C:methylcrotonoyl-CoA carboxylase complex"/>
    <property type="evidence" value="ECO:0007669"/>
    <property type="project" value="TreeGrafter"/>
</dbReference>
<comment type="pathway">
    <text evidence="2">Amino-acid degradation; L-leucine degradation; (S)-3-hydroxy-3-methylglutaryl-CoA from 3-isovaleryl-CoA: step 2/3.</text>
</comment>
<dbReference type="InterPro" id="IPR034733">
    <property type="entry name" value="AcCoA_carboxyl_beta"/>
</dbReference>
<evidence type="ECO:0000256" key="6">
    <source>
        <dbReference type="ARBA" id="ARBA00031404"/>
    </source>
</evidence>
<dbReference type="GO" id="GO:0005739">
    <property type="term" value="C:mitochondrion"/>
    <property type="evidence" value="ECO:0007669"/>
    <property type="project" value="TreeGrafter"/>
</dbReference>
<evidence type="ECO:0000256" key="4">
    <source>
        <dbReference type="ARBA" id="ARBA00031109"/>
    </source>
</evidence>